<sequence>MAHTAFPHLEADLAQTVREAALDGESFRTPLRLCELSRCRAMCCHDGVFVGPEEQTVLTGEFPGEHFEQRGRRLKTRTVAAGEEELGVGYPGHFPRTRCVFLDEKHHCRLQSRAMAEGRHPWFWKPFPCWLHPLGFRRQPGSGRPLLSLPTAQDDPAAGEGYPGFASCTPCGKAEATGQPAWQTLRAELAFLSEISGRDVLAALAE</sequence>
<accession>A0A934RLF5</accession>
<evidence type="ECO:0000256" key="1">
    <source>
        <dbReference type="ARBA" id="ARBA00093770"/>
    </source>
</evidence>
<dbReference type="AlphaFoldDB" id="A0A934RLF5"/>
<comment type="similarity">
    <text evidence="1">Belongs to the Rv0495c family.</text>
</comment>
<reference evidence="2" key="1">
    <citation type="submission" date="2021-01" db="EMBL/GenBank/DDBJ databases">
        <title>Modified the classification status of verrucomicrobia.</title>
        <authorList>
            <person name="Feng X."/>
        </authorList>
    </citation>
    <scope>NUCLEOTIDE SEQUENCE</scope>
    <source>
        <strain evidence="2">KCTC 12986</strain>
    </source>
</reference>
<evidence type="ECO:0000313" key="2">
    <source>
        <dbReference type="EMBL" id="MBK1833003.1"/>
    </source>
</evidence>
<dbReference type="InterPro" id="IPR021458">
    <property type="entry name" value="Rv0495c"/>
</dbReference>
<name>A0A934RLF5_9BACT</name>
<comment type="caution">
    <text evidence="2">The sequence shown here is derived from an EMBL/GenBank/DDBJ whole genome shotgun (WGS) entry which is preliminary data.</text>
</comment>
<dbReference type="RefSeq" id="WP_200390434.1">
    <property type="nucleotide sequence ID" value="NZ_JAENIO010000004.1"/>
</dbReference>
<dbReference type="Pfam" id="PF11307">
    <property type="entry name" value="DUF3109"/>
    <property type="match status" value="1"/>
</dbReference>
<proteinExistence type="inferred from homology"/>
<protein>
    <submittedName>
        <fullName evidence="2">Uncharacterized protein</fullName>
    </submittedName>
</protein>
<dbReference type="EMBL" id="JAENIO010000004">
    <property type="protein sequence ID" value="MBK1833003.1"/>
    <property type="molecule type" value="Genomic_DNA"/>
</dbReference>
<keyword evidence="3" id="KW-1185">Reference proteome</keyword>
<evidence type="ECO:0000313" key="3">
    <source>
        <dbReference type="Proteomes" id="UP000604083"/>
    </source>
</evidence>
<organism evidence="2 3">
    <name type="scientific">Roseibacillus ishigakijimensis</name>
    <dbReference type="NCBI Taxonomy" id="454146"/>
    <lineage>
        <taxon>Bacteria</taxon>
        <taxon>Pseudomonadati</taxon>
        <taxon>Verrucomicrobiota</taxon>
        <taxon>Verrucomicrobiia</taxon>
        <taxon>Verrucomicrobiales</taxon>
        <taxon>Verrucomicrobiaceae</taxon>
        <taxon>Roseibacillus</taxon>
    </lineage>
</organism>
<dbReference type="Proteomes" id="UP000604083">
    <property type="component" value="Unassembled WGS sequence"/>
</dbReference>
<gene>
    <name evidence="2" type="ORF">JIN78_02925</name>
</gene>